<dbReference type="InterPro" id="IPR013087">
    <property type="entry name" value="Znf_C2H2_type"/>
</dbReference>
<dbReference type="PANTHER" id="PTHR40626">
    <property type="entry name" value="MIP31509P"/>
    <property type="match status" value="1"/>
</dbReference>
<evidence type="ECO:0000256" key="3">
    <source>
        <dbReference type="ARBA" id="ARBA00022737"/>
    </source>
</evidence>
<dbReference type="GO" id="GO:0000981">
    <property type="term" value="F:DNA-binding transcription factor activity, RNA polymerase II-specific"/>
    <property type="evidence" value="ECO:0007669"/>
    <property type="project" value="InterPro"/>
</dbReference>
<dbReference type="CDD" id="cd12148">
    <property type="entry name" value="fungal_TF_MHR"/>
    <property type="match status" value="1"/>
</dbReference>
<organism evidence="10 11">
    <name type="scientific">Pseudocercospora fuligena</name>
    <dbReference type="NCBI Taxonomy" id="685502"/>
    <lineage>
        <taxon>Eukaryota</taxon>
        <taxon>Fungi</taxon>
        <taxon>Dikarya</taxon>
        <taxon>Ascomycota</taxon>
        <taxon>Pezizomycotina</taxon>
        <taxon>Dothideomycetes</taxon>
        <taxon>Dothideomycetidae</taxon>
        <taxon>Mycosphaerellales</taxon>
        <taxon>Mycosphaerellaceae</taxon>
        <taxon>Pseudocercospora</taxon>
    </lineage>
</organism>
<sequence>MSTAADRQFRCTVCERDFARLEHLQRHNRTRKFLPHSCGRHTKEKPFTCFCGRAFARNDLLKRHRLKSHATKPEAGHAERSSSSAPAWPTTTAQDNDFSAGHSNGNNVFENTSEAQKTLSAEGDLTPELLQEFMLFVDNVGLSTDWSTLGWNTASLEGHDPLQLSHEAGQGPTATQQDPLAVIDLTHPTPHSNLGGHDSITGDAAEHPLSKSPLDPRWSLSEESMQRFVQRLEPHADFLSLFRLPSRLALSRYLESFFEHYHRHFPMLHAATWSIDTSPPALTFIMAALGATYRFEGKKSVPLYRASRTLVQDQVWLKRKTEIEADANLCTAIMQTLVLLMSFAAWDYSTQLLDEALQPQTHCAEFVRKIGLHDDKIAAGPDSDDWLSWVRQEERRRTKLSAYAYLVVQSAVYDLPPVLRASEVEKFPLPSSSELWDARNAEEWQLAKQYSIPQTSVTFGSALRALVDGKSAILNSTLQLSAYARFILLQALIHRTLTLRQLQVSSDDTLEPEQIKHLESALKRWQATWTSHTDHALDPLNPEGPLPFNSAAFLSLAYSRLHLNLAQHRHLESRDPDEVARSLMASPMPQRSAELTTTLLHATHQLSLPVHIGIEYVCRSQMLFWSCQHAFCALEPAVLLWKWLQVVDGREDLSIEETRIIVWIRTLIVEALQTVEPAELALHDGVNIQQLPTTALGVAILKVWAKTFSGNNMWPIIELVAKSLGRLADIGMLSSLASLQS</sequence>
<keyword evidence="6" id="KW-0539">Nucleus</keyword>
<keyword evidence="3" id="KW-0677">Repeat</keyword>
<dbReference type="GO" id="GO:0008270">
    <property type="term" value="F:zinc ion binding"/>
    <property type="evidence" value="ECO:0007669"/>
    <property type="project" value="UniProtKB-KW"/>
</dbReference>
<evidence type="ECO:0000256" key="1">
    <source>
        <dbReference type="ARBA" id="ARBA00004123"/>
    </source>
</evidence>
<dbReference type="GO" id="GO:0006351">
    <property type="term" value="P:DNA-templated transcription"/>
    <property type="evidence" value="ECO:0007669"/>
    <property type="project" value="InterPro"/>
</dbReference>
<name>A0A8H6VF58_9PEZI</name>
<keyword evidence="2" id="KW-0479">Metal-binding</keyword>
<dbReference type="GO" id="GO:0000785">
    <property type="term" value="C:chromatin"/>
    <property type="evidence" value="ECO:0007669"/>
    <property type="project" value="TreeGrafter"/>
</dbReference>
<dbReference type="GO" id="GO:0005634">
    <property type="term" value="C:nucleus"/>
    <property type="evidence" value="ECO:0007669"/>
    <property type="project" value="UniProtKB-SubCell"/>
</dbReference>
<dbReference type="OrthoDB" id="654211at2759"/>
<dbReference type="SUPFAM" id="SSF57667">
    <property type="entry name" value="beta-beta-alpha zinc fingers"/>
    <property type="match status" value="1"/>
</dbReference>
<evidence type="ECO:0000259" key="9">
    <source>
        <dbReference type="PROSITE" id="PS50157"/>
    </source>
</evidence>
<dbReference type="Proteomes" id="UP000660729">
    <property type="component" value="Unassembled WGS sequence"/>
</dbReference>
<feature type="domain" description="C2H2-type" evidence="9">
    <location>
        <begin position="9"/>
        <end position="46"/>
    </location>
</feature>
<dbReference type="InterPro" id="IPR036236">
    <property type="entry name" value="Znf_C2H2_sf"/>
</dbReference>
<dbReference type="GO" id="GO:0000978">
    <property type="term" value="F:RNA polymerase II cis-regulatory region sequence-specific DNA binding"/>
    <property type="evidence" value="ECO:0007669"/>
    <property type="project" value="InterPro"/>
</dbReference>
<evidence type="ECO:0000313" key="11">
    <source>
        <dbReference type="Proteomes" id="UP000660729"/>
    </source>
</evidence>
<protein>
    <submittedName>
        <fullName evidence="10">Transcriptional regulator ADR1</fullName>
    </submittedName>
</protein>
<dbReference type="PANTHER" id="PTHR40626:SF10">
    <property type="entry name" value="C2H2-TYPE DOMAIN-CONTAINING PROTEIN"/>
    <property type="match status" value="1"/>
</dbReference>
<comment type="caution">
    <text evidence="10">The sequence shown here is derived from an EMBL/GenBank/DDBJ whole genome shotgun (WGS) entry which is preliminary data.</text>
</comment>
<accession>A0A8H6VF58</accession>
<dbReference type="PROSITE" id="PS50157">
    <property type="entry name" value="ZINC_FINGER_C2H2_2"/>
    <property type="match status" value="2"/>
</dbReference>
<comment type="subcellular location">
    <subcellularLocation>
        <location evidence="1">Nucleus</location>
    </subcellularLocation>
</comment>
<dbReference type="Pfam" id="PF00096">
    <property type="entry name" value="zf-C2H2"/>
    <property type="match status" value="1"/>
</dbReference>
<evidence type="ECO:0000256" key="8">
    <source>
        <dbReference type="SAM" id="MobiDB-lite"/>
    </source>
</evidence>
<feature type="domain" description="C2H2-type" evidence="9">
    <location>
        <begin position="47"/>
        <end position="74"/>
    </location>
</feature>
<reference evidence="10" key="1">
    <citation type="submission" date="2020-04" db="EMBL/GenBank/DDBJ databases">
        <title>Draft genome resource of the tomato pathogen Pseudocercospora fuligena.</title>
        <authorList>
            <person name="Zaccaron A."/>
        </authorList>
    </citation>
    <scope>NUCLEOTIDE SEQUENCE</scope>
    <source>
        <strain evidence="10">PF001</strain>
    </source>
</reference>
<dbReference type="InterPro" id="IPR007219">
    <property type="entry name" value="XnlR_reg_dom"/>
</dbReference>
<feature type="compositionally biased region" description="Polar residues" evidence="8">
    <location>
        <begin position="94"/>
        <end position="118"/>
    </location>
</feature>
<proteinExistence type="predicted"/>
<keyword evidence="11" id="KW-1185">Reference proteome</keyword>
<dbReference type="Pfam" id="PF04082">
    <property type="entry name" value="Fungal_trans"/>
    <property type="match status" value="1"/>
</dbReference>
<evidence type="ECO:0000256" key="5">
    <source>
        <dbReference type="ARBA" id="ARBA00022833"/>
    </source>
</evidence>
<dbReference type="InterPro" id="IPR051059">
    <property type="entry name" value="VerF-like"/>
</dbReference>
<dbReference type="EMBL" id="JABCIY010000194">
    <property type="protein sequence ID" value="KAF7189130.1"/>
    <property type="molecule type" value="Genomic_DNA"/>
</dbReference>
<keyword evidence="4 7" id="KW-0863">Zinc-finger</keyword>
<evidence type="ECO:0000256" key="2">
    <source>
        <dbReference type="ARBA" id="ARBA00022723"/>
    </source>
</evidence>
<feature type="region of interest" description="Disordered" evidence="8">
    <location>
        <begin position="69"/>
        <end position="118"/>
    </location>
</feature>
<dbReference type="Gene3D" id="3.30.160.60">
    <property type="entry name" value="Classic Zinc Finger"/>
    <property type="match status" value="2"/>
</dbReference>
<evidence type="ECO:0000256" key="4">
    <source>
        <dbReference type="ARBA" id="ARBA00022771"/>
    </source>
</evidence>
<dbReference type="AlphaFoldDB" id="A0A8H6VF58"/>
<gene>
    <name evidence="10" type="ORF">HII31_09552</name>
</gene>
<evidence type="ECO:0000256" key="6">
    <source>
        <dbReference type="ARBA" id="ARBA00023242"/>
    </source>
</evidence>
<evidence type="ECO:0000313" key="10">
    <source>
        <dbReference type="EMBL" id="KAF7189130.1"/>
    </source>
</evidence>
<feature type="compositionally biased region" description="Basic and acidic residues" evidence="8">
    <location>
        <begin position="71"/>
        <end position="80"/>
    </location>
</feature>
<keyword evidence="5" id="KW-0862">Zinc</keyword>
<feature type="compositionally biased region" description="Low complexity" evidence="8">
    <location>
        <begin position="81"/>
        <end position="93"/>
    </location>
</feature>
<evidence type="ECO:0000256" key="7">
    <source>
        <dbReference type="PROSITE-ProRule" id="PRU00042"/>
    </source>
</evidence>
<feature type="region of interest" description="Disordered" evidence="8">
    <location>
        <begin position="187"/>
        <end position="216"/>
    </location>
</feature>